<organism evidence="4">
    <name type="scientific">viral metagenome</name>
    <dbReference type="NCBI Taxonomy" id="1070528"/>
    <lineage>
        <taxon>unclassified sequences</taxon>
        <taxon>metagenomes</taxon>
        <taxon>organismal metagenomes</taxon>
    </lineage>
</organism>
<dbReference type="InterPro" id="IPR002941">
    <property type="entry name" value="DNA_methylase_N4/N6"/>
</dbReference>
<dbReference type="InterPro" id="IPR029063">
    <property type="entry name" value="SAM-dependent_MTases_sf"/>
</dbReference>
<dbReference type="AlphaFoldDB" id="A0A6C0AIE2"/>
<accession>A0A6C0AIE2</accession>
<dbReference type="GO" id="GO:0008170">
    <property type="term" value="F:N-methyltransferase activity"/>
    <property type="evidence" value="ECO:0007669"/>
    <property type="project" value="InterPro"/>
</dbReference>
<dbReference type="Gene3D" id="3.40.50.150">
    <property type="entry name" value="Vaccinia Virus protein VP39"/>
    <property type="match status" value="1"/>
</dbReference>
<proteinExistence type="predicted"/>
<evidence type="ECO:0000256" key="2">
    <source>
        <dbReference type="ARBA" id="ARBA00022679"/>
    </source>
</evidence>
<protein>
    <recommendedName>
        <fullName evidence="3">DNA methylase N-4/N-6 domain-containing protein</fullName>
    </recommendedName>
</protein>
<dbReference type="SUPFAM" id="SSF53335">
    <property type="entry name" value="S-adenosyl-L-methionine-dependent methyltransferases"/>
    <property type="match status" value="1"/>
</dbReference>
<dbReference type="GO" id="GO:0032259">
    <property type="term" value="P:methylation"/>
    <property type="evidence" value="ECO:0007669"/>
    <property type="project" value="UniProtKB-KW"/>
</dbReference>
<evidence type="ECO:0000313" key="4">
    <source>
        <dbReference type="EMBL" id="QHS79426.1"/>
    </source>
</evidence>
<dbReference type="GO" id="GO:0003677">
    <property type="term" value="F:DNA binding"/>
    <property type="evidence" value="ECO:0007669"/>
    <property type="project" value="InterPro"/>
</dbReference>
<dbReference type="PRINTS" id="PR00508">
    <property type="entry name" value="S21N4MTFRASE"/>
</dbReference>
<keyword evidence="1" id="KW-0489">Methyltransferase</keyword>
<keyword evidence="2" id="KW-0808">Transferase</keyword>
<feature type="domain" description="DNA methylase N-4/N-6" evidence="3">
    <location>
        <begin position="9"/>
        <end position="271"/>
    </location>
</feature>
<dbReference type="Pfam" id="PF01555">
    <property type="entry name" value="N6_N4_Mtase"/>
    <property type="match status" value="1"/>
</dbReference>
<dbReference type="EMBL" id="MN740643">
    <property type="protein sequence ID" value="QHS79426.1"/>
    <property type="molecule type" value="Genomic_DNA"/>
</dbReference>
<dbReference type="InterPro" id="IPR001091">
    <property type="entry name" value="RM_Methyltransferase"/>
</dbReference>
<name>A0A6C0AIE2_9ZZZZ</name>
<sequence length="276" mass="31721">MDAHGGVGFEDKWTDESYREFVISVIDACIPLLKPNGSLFFHISADQMFIPECVLREKFRDVVPIFWKRCRSKNNVKHSLGASIDVIFWCCLSPKRKFNMVYQPKDEYYEKNSFKNSDSRGHFALGHLVCDKTMKGHSYEFEIGGKTFNPSKHWRISKSDLEKLRDDDRLYVPKKAGSNLYKKIYLHESHGKPAMDLWDDVFSIAQGSEERKYPTAKPLKLLERIVDMTTDEGDVVLDPMAGSGTTGVACKNKNRKCIMFDKNPDAIAIIRERFSS</sequence>
<evidence type="ECO:0000259" key="3">
    <source>
        <dbReference type="Pfam" id="PF01555"/>
    </source>
</evidence>
<evidence type="ECO:0000256" key="1">
    <source>
        <dbReference type="ARBA" id="ARBA00022603"/>
    </source>
</evidence>
<reference evidence="4" key="1">
    <citation type="journal article" date="2020" name="Nature">
        <title>Giant virus diversity and host interactions through global metagenomics.</title>
        <authorList>
            <person name="Schulz F."/>
            <person name="Roux S."/>
            <person name="Paez-Espino D."/>
            <person name="Jungbluth S."/>
            <person name="Walsh D.A."/>
            <person name="Denef V.J."/>
            <person name="McMahon K.D."/>
            <person name="Konstantinidis K.T."/>
            <person name="Eloe-Fadrosh E.A."/>
            <person name="Kyrpides N.C."/>
            <person name="Woyke T."/>
        </authorList>
    </citation>
    <scope>NUCLEOTIDE SEQUENCE</scope>
    <source>
        <strain evidence="4">GVMAG-S-1035237-23</strain>
    </source>
</reference>